<geneLocation type="plasmid" evidence="2">
    <name>pjcm18538 dna</name>
</geneLocation>
<proteinExistence type="predicted"/>
<gene>
    <name evidence="1" type="ORF">MARA_12140</name>
</gene>
<dbReference type="Proteomes" id="UP000467428">
    <property type="component" value="Chromosome"/>
</dbReference>
<dbReference type="EMBL" id="AP022593">
    <property type="protein sequence ID" value="BBY47746.1"/>
    <property type="molecule type" value="Genomic_DNA"/>
</dbReference>
<dbReference type="AlphaFoldDB" id="A0A7I7RUP0"/>
<name>A0A7I7RUP0_9MYCO</name>
<accession>A0A7I7RUP0</accession>
<dbReference type="RefSeq" id="WP_163917633.1">
    <property type="nucleotide sequence ID" value="NZ_AP022593.1"/>
</dbReference>
<organism evidence="1 2">
    <name type="scientific">Mycolicibacterium arabiense</name>
    <dbReference type="NCBI Taxonomy" id="1286181"/>
    <lineage>
        <taxon>Bacteria</taxon>
        <taxon>Bacillati</taxon>
        <taxon>Actinomycetota</taxon>
        <taxon>Actinomycetes</taxon>
        <taxon>Mycobacteriales</taxon>
        <taxon>Mycobacteriaceae</taxon>
        <taxon>Mycolicibacterium</taxon>
    </lineage>
</organism>
<evidence type="ECO:0000313" key="2">
    <source>
        <dbReference type="Proteomes" id="UP000467428"/>
    </source>
</evidence>
<protein>
    <submittedName>
        <fullName evidence="1">Uncharacterized protein</fullName>
    </submittedName>
</protein>
<dbReference type="KEGG" id="marz:MARA_12140"/>
<sequence>MENIYKCERCDLRVRAGDGYIHTENGVNWAIHHRDCFEFTDSYCIAVPRSWHDLLSAHHYLSQHKVTAR</sequence>
<evidence type="ECO:0000313" key="1">
    <source>
        <dbReference type="EMBL" id="BBY47746.1"/>
    </source>
</evidence>
<reference evidence="1 2" key="1">
    <citation type="journal article" date="2019" name="Emerg. Microbes Infect.">
        <title>Comprehensive subspecies identification of 175 nontuberculous mycobacteria species based on 7547 genomic profiles.</title>
        <authorList>
            <person name="Matsumoto Y."/>
            <person name="Kinjo T."/>
            <person name="Motooka D."/>
            <person name="Nabeya D."/>
            <person name="Jung N."/>
            <person name="Uechi K."/>
            <person name="Horii T."/>
            <person name="Iida T."/>
            <person name="Fujita J."/>
            <person name="Nakamura S."/>
        </authorList>
    </citation>
    <scope>NUCLEOTIDE SEQUENCE [LARGE SCALE GENOMIC DNA]</scope>
    <source>
        <strain evidence="1 2">JCM 18538</strain>
    </source>
</reference>
<keyword evidence="2" id="KW-1185">Reference proteome</keyword>